<dbReference type="InterPro" id="IPR011990">
    <property type="entry name" value="TPR-like_helical_dom_sf"/>
</dbReference>
<evidence type="ECO:0000313" key="2">
    <source>
        <dbReference type="EMBL" id="MBK9717589.1"/>
    </source>
</evidence>
<evidence type="ECO:0000256" key="1">
    <source>
        <dbReference type="SAM" id="Phobius"/>
    </source>
</evidence>
<keyword evidence="1" id="KW-1133">Transmembrane helix</keyword>
<comment type="caution">
    <text evidence="2">The sequence shown here is derived from an EMBL/GenBank/DDBJ whole genome shotgun (WGS) entry which is preliminary data.</text>
</comment>
<dbReference type="EMBL" id="JADKFW010000005">
    <property type="protein sequence ID" value="MBK9717589.1"/>
    <property type="molecule type" value="Genomic_DNA"/>
</dbReference>
<dbReference type="Proteomes" id="UP000808349">
    <property type="component" value="Unassembled WGS sequence"/>
</dbReference>
<keyword evidence="1" id="KW-0812">Transmembrane</keyword>
<reference evidence="2 3" key="1">
    <citation type="submission" date="2020-10" db="EMBL/GenBank/DDBJ databases">
        <title>Connecting structure to function with the recovery of over 1000 high-quality activated sludge metagenome-assembled genomes encoding full-length rRNA genes using long-read sequencing.</title>
        <authorList>
            <person name="Singleton C.M."/>
            <person name="Petriglieri F."/>
            <person name="Kristensen J.M."/>
            <person name="Kirkegaard R.H."/>
            <person name="Michaelsen T.Y."/>
            <person name="Andersen M.H."/>
            <person name="Karst S.M."/>
            <person name="Dueholm M.S."/>
            <person name="Nielsen P.H."/>
            <person name="Albertsen M."/>
        </authorList>
    </citation>
    <scope>NUCLEOTIDE SEQUENCE [LARGE SCALE GENOMIC DNA]</scope>
    <source>
        <strain evidence="2">Ribe_18-Q3-R11-54_BAT3C.373</strain>
    </source>
</reference>
<dbReference type="AlphaFoldDB" id="A0A9D7SA98"/>
<sequence>MESIDYKTILEKLGPEKNFSNLTEDELYVYDLIKAIKHTAALEEKNKISQAIYQSTDPNKLGTSFDPPANPSIFPFKWKIWYNVAASIALIIITFLILRTNSADPSEMFTLNFKPETEYIIKAKENLSQYGMIDPQAESRDSILKGLELYETKNYKAAIALLTDYSIHYPEQYTARFYLALAQMNENQFEAAEINLALLNDNNQLEFLQEVKWNYALCLLKINNGIPKAKMILQQLVQSNGKYALQATEILKSL</sequence>
<dbReference type="SUPFAM" id="SSF48452">
    <property type="entry name" value="TPR-like"/>
    <property type="match status" value="1"/>
</dbReference>
<keyword evidence="1" id="KW-0472">Membrane</keyword>
<evidence type="ECO:0000313" key="3">
    <source>
        <dbReference type="Proteomes" id="UP000808349"/>
    </source>
</evidence>
<organism evidence="2 3">
    <name type="scientific">Candidatus Defluviibacterium haderslevense</name>
    <dbReference type="NCBI Taxonomy" id="2981993"/>
    <lineage>
        <taxon>Bacteria</taxon>
        <taxon>Pseudomonadati</taxon>
        <taxon>Bacteroidota</taxon>
        <taxon>Saprospiria</taxon>
        <taxon>Saprospirales</taxon>
        <taxon>Saprospiraceae</taxon>
        <taxon>Candidatus Defluviibacterium</taxon>
    </lineage>
</organism>
<accession>A0A9D7SA98</accession>
<proteinExistence type="predicted"/>
<feature type="transmembrane region" description="Helical" evidence="1">
    <location>
        <begin position="80"/>
        <end position="98"/>
    </location>
</feature>
<dbReference type="Gene3D" id="1.25.40.10">
    <property type="entry name" value="Tetratricopeptide repeat domain"/>
    <property type="match status" value="1"/>
</dbReference>
<gene>
    <name evidence="2" type="ORF">IPO85_08770</name>
</gene>
<name>A0A9D7SA98_9BACT</name>
<protein>
    <submittedName>
        <fullName evidence="2">Tetratricopeptide repeat protein</fullName>
    </submittedName>
</protein>